<name>A0AAU9DKY9_9BACT</name>
<dbReference type="AlphaFoldDB" id="A0AAU9DKY9"/>
<evidence type="ECO:0000313" key="5">
    <source>
        <dbReference type="Proteomes" id="UP001348817"/>
    </source>
</evidence>
<keyword evidence="4" id="KW-0614">Plasmid</keyword>
<evidence type="ECO:0000256" key="1">
    <source>
        <dbReference type="ARBA" id="ARBA00023125"/>
    </source>
</evidence>
<dbReference type="PIRSF" id="PIRSF002070">
    <property type="entry name" value="SSB"/>
    <property type="match status" value="1"/>
</dbReference>
<dbReference type="GO" id="GO:0006260">
    <property type="term" value="P:DNA replication"/>
    <property type="evidence" value="ECO:0007669"/>
    <property type="project" value="InterPro"/>
</dbReference>
<dbReference type="CDD" id="cd04496">
    <property type="entry name" value="SSB_OBF"/>
    <property type="match status" value="1"/>
</dbReference>
<gene>
    <name evidence="4" type="ORF">FUAX_56020</name>
</gene>
<evidence type="ECO:0000256" key="2">
    <source>
        <dbReference type="PIRNR" id="PIRNR002070"/>
    </source>
</evidence>
<keyword evidence="5" id="KW-1185">Reference proteome</keyword>
<dbReference type="KEGG" id="fax:FUAX_56020"/>
<dbReference type="InterPro" id="IPR000424">
    <property type="entry name" value="Primosome_PriB/ssb"/>
</dbReference>
<proteinExistence type="predicted"/>
<evidence type="ECO:0000256" key="3">
    <source>
        <dbReference type="RuleBase" id="RU000524"/>
    </source>
</evidence>
<organism evidence="4 5">
    <name type="scientific">Fulvitalea axinellae</name>
    <dbReference type="NCBI Taxonomy" id="1182444"/>
    <lineage>
        <taxon>Bacteria</taxon>
        <taxon>Pseudomonadati</taxon>
        <taxon>Bacteroidota</taxon>
        <taxon>Cytophagia</taxon>
        <taxon>Cytophagales</taxon>
        <taxon>Persicobacteraceae</taxon>
        <taxon>Fulvitalea</taxon>
    </lineage>
</organism>
<geneLocation type="plasmid" evidence="4 5">
    <name>pFA13</name>
</geneLocation>
<dbReference type="NCBIfam" id="TIGR00621">
    <property type="entry name" value="ssb"/>
    <property type="match status" value="1"/>
</dbReference>
<reference evidence="4 5" key="1">
    <citation type="submission" date="2021-12" db="EMBL/GenBank/DDBJ databases">
        <title>Genome sequencing of bacteria with rrn-lacking chromosome and rrn-plasmid.</title>
        <authorList>
            <person name="Anda M."/>
            <person name="Iwasaki W."/>
        </authorList>
    </citation>
    <scope>NUCLEOTIDE SEQUENCE [LARGE SCALE GENOMIC DNA]</scope>
    <source>
        <strain evidence="4 5">DSM 100852</strain>
        <plasmid evidence="4 5">pFA13</plasmid>
    </source>
</reference>
<dbReference type="SUPFAM" id="SSF50249">
    <property type="entry name" value="Nucleic acid-binding proteins"/>
    <property type="match status" value="1"/>
</dbReference>
<dbReference type="PROSITE" id="PS50935">
    <property type="entry name" value="SSB"/>
    <property type="match status" value="1"/>
</dbReference>
<dbReference type="GO" id="GO:0003697">
    <property type="term" value="F:single-stranded DNA binding"/>
    <property type="evidence" value="ECO:0007669"/>
    <property type="project" value="InterPro"/>
</dbReference>
<evidence type="ECO:0000313" key="4">
    <source>
        <dbReference type="EMBL" id="BDD13170.1"/>
    </source>
</evidence>
<dbReference type="Gene3D" id="2.40.50.140">
    <property type="entry name" value="Nucleic acid-binding proteins"/>
    <property type="match status" value="1"/>
</dbReference>
<dbReference type="InterPro" id="IPR011344">
    <property type="entry name" value="ssDNA-bd"/>
</dbReference>
<dbReference type="EMBL" id="AP025327">
    <property type="protein sequence ID" value="BDD13170.1"/>
    <property type="molecule type" value="Genomic_DNA"/>
</dbReference>
<protein>
    <recommendedName>
        <fullName evidence="2 3">Single-stranded DNA-binding protein</fullName>
    </recommendedName>
</protein>
<accession>A0AAU9DKY9</accession>
<keyword evidence="1 2" id="KW-0238">DNA-binding</keyword>
<sequence length="122" mass="14423">MLNQVQIVGRLWKDPEVEMVGQSHRKVRLPLVWNEKVISARDGESGEHKAFVYPEFWNRTADFIERHAEKGTMVFVEAELRTESWEKDGERKNFLRMVGKKFRVLSGWREKAEDDDSDDLPF</sequence>
<dbReference type="RefSeq" id="WP_338396337.1">
    <property type="nucleotide sequence ID" value="NZ_AP025327.1"/>
</dbReference>
<dbReference type="InterPro" id="IPR012340">
    <property type="entry name" value="NA-bd_OB-fold"/>
</dbReference>
<dbReference type="Proteomes" id="UP001348817">
    <property type="component" value="Plasmid pFA13"/>
</dbReference>
<dbReference type="Pfam" id="PF00436">
    <property type="entry name" value="SSB"/>
    <property type="match status" value="1"/>
</dbReference>